<reference evidence="4" key="1">
    <citation type="submission" date="2018-05" db="EMBL/GenBank/DDBJ databases">
        <authorList>
            <person name="Lanie J.A."/>
            <person name="Ng W.-L."/>
            <person name="Kazmierczak K.M."/>
            <person name="Andrzejewski T.M."/>
            <person name="Davidsen T.M."/>
            <person name="Wayne K.J."/>
            <person name="Tettelin H."/>
            <person name="Glass J.I."/>
            <person name="Rusch D."/>
            <person name="Podicherti R."/>
            <person name="Tsui H.-C.T."/>
            <person name="Winkler M.E."/>
        </authorList>
    </citation>
    <scope>NUCLEOTIDE SEQUENCE</scope>
</reference>
<dbReference type="InterPro" id="IPR029510">
    <property type="entry name" value="Ald_DH_CS_GLU"/>
</dbReference>
<accession>A0A381T322</accession>
<dbReference type="InterPro" id="IPR012394">
    <property type="entry name" value="Aldehyde_DH_NAD(P)"/>
</dbReference>
<organism evidence="4">
    <name type="scientific">marine metagenome</name>
    <dbReference type="NCBI Taxonomy" id="408172"/>
    <lineage>
        <taxon>unclassified sequences</taxon>
        <taxon>metagenomes</taxon>
        <taxon>ecological metagenomes</taxon>
    </lineage>
</organism>
<dbReference type="Pfam" id="PF00171">
    <property type="entry name" value="Aldedh"/>
    <property type="match status" value="1"/>
</dbReference>
<dbReference type="EMBL" id="UINC01003952">
    <property type="protein sequence ID" value="SVA10605.1"/>
    <property type="molecule type" value="Genomic_DNA"/>
</dbReference>
<dbReference type="InterPro" id="IPR016162">
    <property type="entry name" value="Ald_DH_N"/>
</dbReference>
<dbReference type="InterPro" id="IPR016161">
    <property type="entry name" value="Ald_DH/histidinol_DH"/>
</dbReference>
<dbReference type="GO" id="GO:0005737">
    <property type="term" value="C:cytoplasm"/>
    <property type="evidence" value="ECO:0007669"/>
    <property type="project" value="TreeGrafter"/>
</dbReference>
<evidence type="ECO:0000256" key="1">
    <source>
        <dbReference type="ARBA" id="ARBA00009986"/>
    </source>
</evidence>
<dbReference type="InterPro" id="IPR016160">
    <property type="entry name" value="Ald_DH_CS_CYS"/>
</dbReference>
<dbReference type="PANTHER" id="PTHR43570:SF16">
    <property type="entry name" value="ALDEHYDE DEHYDROGENASE TYPE III, ISOFORM Q"/>
    <property type="match status" value="1"/>
</dbReference>
<comment type="similarity">
    <text evidence="1">Belongs to the aldehyde dehydrogenase family.</text>
</comment>
<dbReference type="GO" id="GO:0004029">
    <property type="term" value="F:aldehyde dehydrogenase (NAD+) activity"/>
    <property type="evidence" value="ECO:0007669"/>
    <property type="project" value="TreeGrafter"/>
</dbReference>
<proteinExistence type="inferred from homology"/>
<dbReference type="InterPro" id="IPR015590">
    <property type="entry name" value="Aldehyde_DH_dom"/>
</dbReference>
<feature type="non-terminal residue" evidence="4">
    <location>
        <position position="1"/>
    </location>
</feature>
<evidence type="ECO:0000259" key="3">
    <source>
        <dbReference type="Pfam" id="PF00171"/>
    </source>
</evidence>
<dbReference type="FunFam" id="3.40.309.10:FF:000003">
    <property type="entry name" value="Aldehyde dehydrogenase"/>
    <property type="match status" value="1"/>
</dbReference>
<gene>
    <name evidence="4" type="ORF">METZ01_LOCUS63459</name>
</gene>
<evidence type="ECO:0000313" key="4">
    <source>
        <dbReference type="EMBL" id="SVA10605.1"/>
    </source>
</evidence>
<dbReference type="GO" id="GO:0006081">
    <property type="term" value="P:aldehyde metabolic process"/>
    <property type="evidence" value="ECO:0007669"/>
    <property type="project" value="InterPro"/>
</dbReference>
<dbReference type="PROSITE" id="PS00687">
    <property type="entry name" value="ALDEHYDE_DEHYDR_GLU"/>
    <property type="match status" value="1"/>
</dbReference>
<dbReference type="SUPFAM" id="SSF53720">
    <property type="entry name" value="ALDH-like"/>
    <property type="match status" value="1"/>
</dbReference>
<evidence type="ECO:0000256" key="2">
    <source>
        <dbReference type="ARBA" id="ARBA00023002"/>
    </source>
</evidence>
<dbReference type="PANTHER" id="PTHR43570">
    <property type="entry name" value="ALDEHYDE DEHYDROGENASE"/>
    <property type="match status" value="1"/>
</dbReference>
<name>A0A381T322_9ZZZZ</name>
<dbReference type="AlphaFoldDB" id="A0A381T322"/>
<dbReference type="InterPro" id="IPR016163">
    <property type="entry name" value="Ald_DH_C"/>
</dbReference>
<keyword evidence="2" id="KW-0560">Oxidoreductase</keyword>
<feature type="domain" description="Aldehyde dehydrogenase" evidence="3">
    <location>
        <begin position="1"/>
        <end position="236"/>
    </location>
</feature>
<sequence>NVGKIVAEKAAKFLTPTTLELGGKNPCIIDETASIKVTAKRIVWGKFINCGQTCIAPDFLIVNQKIKDKLIHEIINQIKDIYGDDPQLSESYGRIISKKHIDFLSTLLNNENIIYGGKIDSDNKYFEPTLVEIKDFNSDLMKQEIFGPILPIYEYKDFNEIDKIINRYRDPLALYIFTKKRKFGEKFLNNYSFGGGAINDTVVHIANDRLPFGGVGNSGMGKYHGESTFKTFSHFKPYISKPFWIDVPLRYPPFKKKISFLKKVLKLIQ</sequence>
<dbReference type="PROSITE" id="PS00070">
    <property type="entry name" value="ALDEHYDE_DEHYDR_CYS"/>
    <property type="match status" value="1"/>
</dbReference>
<dbReference type="Gene3D" id="3.40.605.10">
    <property type="entry name" value="Aldehyde Dehydrogenase, Chain A, domain 1"/>
    <property type="match status" value="1"/>
</dbReference>
<protein>
    <recommendedName>
        <fullName evidence="3">Aldehyde dehydrogenase domain-containing protein</fullName>
    </recommendedName>
</protein>
<dbReference type="Gene3D" id="3.40.309.10">
    <property type="entry name" value="Aldehyde Dehydrogenase, Chain A, domain 2"/>
    <property type="match status" value="1"/>
</dbReference>